<accession>A0ACC0B606</accession>
<evidence type="ECO:0000313" key="2">
    <source>
        <dbReference type="Proteomes" id="UP001060085"/>
    </source>
</evidence>
<name>A0ACC0B606_CATRO</name>
<keyword evidence="2" id="KW-1185">Reference proteome</keyword>
<dbReference type="Proteomes" id="UP001060085">
    <property type="component" value="Linkage Group LG04"/>
</dbReference>
<gene>
    <name evidence="1" type="ORF">M9H77_17855</name>
</gene>
<reference evidence="2" key="1">
    <citation type="journal article" date="2023" name="Nat. Plants">
        <title>Single-cell RNA sequencing provides a high-resolution roadmap for understanding the multicellular compartmentation of specialized metabolism.</title>
        <authorList>
            <person name="Sun S."/>
            <person name="Shen X."/>
            <person name="Li Y."/>
            <person name="Li Y."/>
            <person name="Wang S."/>
            <person name="Li R."/>
            <person name="Zhang H."/>
            <person name="Shen G."/>
            <person name="Guo B."/>
            <person name="Wei J."/>
            <person name="Xu J."/>
            <person name="St-Pierre B."/>
            <person name="Chen S."/>
            <person name="Sun C."/>
        </authorList>
    </citation>
    <scope>NUCLEOTIDE SEQUENCE [LARGE SCALE GENOMIC DNA]</scope>
</reference>
<organism evidence="1 2">
    <name type="scientific">Catharanthus roseus</name>
    <name type="common">Madagascar periwinkle</name>
    <name type="synonym">Vinca rosea</name>
    <dbReference type="NCBI Taxonomy" id="4058"/>
    <lineage>
        <taxon>Eukaryota</taxon>
        <taxon>Viridiplantae</taxon>
        <taxon>Streptophyta</taxon>
        <taxon>Embryophyta</taxon>
        <taxon>Tracheophyta</taxon>
        <taxon>Spermatophyta</taxon>
        <taxon>Magnoliopsida</taxon>
        <taxon>eudicotyledons</taxon>
        <taxon>Gunneridae</taxon>
        <taxon>Pentapetalae</taxon>
        <taxon>asterids</taxon>
        <taxon>lamiids</taxon>
        <taxon>Gentianales</taxon>
        <taxon>Apocynaceae</taxon>
        <taxon>Rauvolfioideae</taxon>
        <taxon>Vinceae</taxon>
        <taxon>Catharanthinae</taxon>
        <taxon>Catharanthus</taxon>
    </lineage>
</organism>
<comment type="caution">
    <text evidence="1">The sequence shown here is derived from an EMBL/GenBank/DDBJ whole genome shotgun (WGS) entry which is preliminary data.</text>
</comment>
<proteinExistence type="predicted"/>
<sequence length="458" mass="51356">MEKTVVLYPAPGIGHMISMLELAKLILHHHQDKFSAVHILLTTGFRDIKSSYLDHISRTNPSIIFHHLPFVQPDFTLNPSVIASTFDFIRLNVPNVGNLLREISRTSRICAFVIDFFCTSAMPCAEELGIPTYYFFTSGLAAVATYLYFPTIHQQINLSFKQSPHIEIRIPGLPPISATHLPEPVLNRDDPAYRRDALYFCEHLRKSNGILVNTFDELEPIPRKAITDGLNVPVGTTPPIYNIGQLIAEADSRPAECGSDKEDTDLHQNECLSWLDGHPNGSVVFLCFGSRGSFTVEQIKEIANGLERSGQRFLWVVKKPLDDDMMDKQVHQLADFELESTLPDGFLERSKGKGLVVKSWVPQLQILKHSAVGGFVCHCGIPMVAWPLHAEQHINRAALVHDMKLAVDLEHDNNGLVKAEEIERKIRELMMDSERGREVREQSAKMRDLALAALGNSA</sequence>
<dbReference type="EMBL" id="CM044704">
    <property type="protein sequence ID" value="KAI5668002.1"/>
    <property type="molecule type" value="Genomic_DNA"/>
</dbReference>
<evidence type="ECO:0000313" key="1">
    <source>
        <dbReference type="EMBL" id="KAI5668002.1"/>
    </source>
</evidence>
<protein>
    <submittedName>
        <fullName evidence="1">Uncharacterized protein</fullName>
    </submittedName>
</protein>